<accession>A0A3M0JV78</accession>
<evidence type="ECO:0000256" key="1">
    <source>
        <dbReference type="SAM" id="MobiDB-lite"/>
    </source>
</evidence>
<evidence type="ECO:0000313" key="3">
    <source>
        <dbReference type="Proteomes" id="UP000269221"/>
    </source>
</evidence>
<proteinExistence type="predicted"/>
<reference evidence="2 3" key="1">
    <citation type="submission" date="2018-07" db="EMBL/GenBank/DDBJ databases">
        <title>A high quality draft genome assembly of the barn swallow (H. rustica rustica).</title>
        <authorList>
            <person name="Formenti G."/>
            <person name="Chiara M."/>
            <person name="Poveda L."/>
            <person name="Francoijs K.-J."/>
            <person name="Bonisoli-Alquati A."/>
            <person name="Canova L."/>
            <person name="Gianfranceschi L."/>
            <person name="Horner D.S."/>
            <person name="Saino N."/>
        </authorList>
    </citation>
    <scope>NUCLEOTIDE SEQUENCE [LARGE SCALE GENOMIC DNA]</scope>
    <source>
        <strain evidence="2">Chelidonia</strain>
        <tissue evidence="2">Blood</tissue>
    </source>
</reference>
<protein>
    <submittedName>
        <fullName evidence="2">Uncharacterized protein</fullName>
    </submittedName>
</protein>
<keyword evidence="3" id="KW-1185">Reference proteome</keyword>
<dbReference type="AlphaFoldDB" id="A0A3M0JV78"/>
<sequence length="168" mass="19365">MVAIAQDIRIQQCNSQSILEVMIEVMMPHVSSWLGRGLKEPVECDKSTSAYRTGATAKDLTTSDHGTVIEKWSDDGVHLLEKMSTFLSTYPVSWQNFRIHFTENQLRKLGQREDKCIPENNRFKLMLDMDHKLSVKHDQVPVKVMYEARTDEQRLSKPDTEKINDNSP</sequence>
<comment type="caution">
    <text evidence="2">The sequence shown here is derived from an EMBL/GenBank/DDBJ whole genome shotgun (WGS) entry which is preliminary data.</text>
</comment>
<dbReference type="EMBL" id="QRBI01000123">
    <property type="protein sequence ID" value="RMC04943.1"/>
    <property type="molecule type" value="Genomic_DNA"/>
</dbReference>
<dbReference type="Proteomes" id="UP000269221">
    <property type="component" value="Unassembled WGS sequence"/>
</dbReference>
<name>A0A3M0JV78_HIRRU</name>
<evidence type="ECO:0000313" key="2">
    <source>
        <dbReference type="EMBL" id="RMC04943.1"/>
    </source>
</evidence>
<gene>
    <name evidence="2" type="ORF">DUI87_18120</name>
</gene>
<feature type="region of interest" description="Disordered" evidence="1">
    <location>
        <begin position="149"/>
        <end position="168"/>
    </location>
</feature>
<organism evidence="2 3">
    <name type="scientific">Hirundo rustica rustica</name>
    <dbReference type="NCBI Taxonomy" id="333673"/>
    <lineage>
        <taxon>Eukaryota</taxon>
        <taxon>Metazoa</taxon>
        <taxon>Chordata</taxon>
        <taxon>Craniata</taxon>
        <taxon>Vertebrata</taxon>
        <taxon>Euteleostomi</taxon>
        <taxon>Archelosauria</taxon>
        <taxon>Archosauria</taxon>
        <taxon>Dinosauria</taxon>
        <taxon>Saurischia</taxon>
        <taxon>Theropoda</taxon>
        <taxon>Coelurosauria</taxon>
        <taxon>Aves</taxon>
        <taxon>Neognathae</taxon>
        <taxon>Neoaves</taxon>
        <taxon>Telluraves</taxon>
        <taxon>Australaves</taxon>
        <taxon>Passeriformes</taxon>
        <taxon>Sylvioidea</taxon>
        <taxon>Hirundinidae</taxon>
        <taxon>Hirundo</taxon>
    </lineage>
</organism>